<dbReference type="InterPro" id="IPR032627">
    <property type="entry name" value="DUF4876"/>
</dbReference>
<protein>
    <submittedName>
        <fullName evidence="1">DUF4876 domain-containing protein</fullName>
    </submittedName>
</protein>
<dbReference type="Pfam" id="PF16215">
    <property type="entry name" value="DUF4876"/>
    <property type="match status" value="1"/>
</dbReference>
<accession>A0A9D9I6X4</accession>
<reference evidence="1" key="2">
    <citation type="journal article" date="2021" name="PeerJ">
        <title>Extensive microbial diversity within the chicken gut microbiome revealed by metagenomics and culture.</title>
        <authorList>
            <person name="Gilroy R."/>
            <person name="Ravi A."/>
            <person name="Getino M."/>
            <person name="Pursley I."/>
            <person name="Horton D.L."/>
            <person name="Alikhan N.F."/>
            <person name="Baker D."/>
            <person name="Gharbi K."/>
            <person name="Hall N."/>
            <person name="Watson M."/>
            <person name="Adriaenssens E.M."/>
            <person name="Foster-Nyarko E."/>
            <person name="Jarju S."/>
            <person name="Secka A."/>
            <person name="Antonio M."/>
            <person name="Oren A."/>
            <person name="Chaudhuri R.R."/>
            <person name="La Ragione R."/>
            <person name="Hildebrand F."/>
            <person name="Pallen M.J."/>
        </authorList>
    </citation>
    <scope>NUCLEOTIDE SEQUENCE</scope>
    <source>
        <strain evidence="1">B1-15692</strain>
    </source>
</reference>
<comment type="caution">
    <text evidence="1">The sequence shown here is derived from an EMBL/GenBank/DDBJ whole genome shotgun (WGS) entry which is preliminary data.</text>
</comment>
<organism evidence="1 2">
    <name type="scientific">Candidatus Cryptobacteroides faecipullorum</name>
    <dbReference type="NCBI Taxonomy" id="2840764"/>
    <lineage>
        <taxon>Bacteria</taxon>
        <taxon>Pseudomonadati</taxon>
        <taxon>Bacteroidota</taxon>
        <taxon>Bacteroidia</taxon>
        <taxon>Bacteroidales</taxon>
        <taxon>Candidatus Cryptobacteroides</taxon>
    </lineage>
</organism>
<dbReference type="EMBL" id="JADIMH010000026">
    <property type="protein sequence ID" value="MBO8467078.1"/>
    <property type="molecule type" value="Genomic_DNA"/>
</dbReference>
<gene>
    <name evidence="1" type="ORF">IAB99_04855</name>
</gene>
<evidence type="ECO:0000313" key="2">
    <source>
        <dbReference type="Proteomes" id="UP000823660"/>
    </source>
</evidence>
<dbReference type="Proteomes" id="UP000823660">
    <property type="component" value="Unassembled WGS sequence"/>
</dbReference>
<sequence length="407" mass="44057">MIVSAAAIAAAAVLQGCTGMENENPYSDTLNTLIISPVYPEGFGEGPQSGIPVSITETGKGTDYTAVTGSDGKASVKIPDGIYRITLSYSTDGRILNGSADRVRVIGADRELTVPMDMTEPGEIVIKEIYCGGCLCYPLEGTYMSDSYIILHNNTDRIQYLDSLCIGVADPYNATGTNVWISRDGNGSSVFPDFVPVVQAIWKIKGDGETHPLLPGEDAVICIFGAIDHTRLYPQSVNLNRPGYFVCYNIEYFPNTRYHPAPGDNITADHYLDVVVKTGQANAYTFSVHSPAVVIFKAKGTTIEDFVGSGNAIIQKPGSSSDRIVKLPLQWVMDGVEVFTGNSAGNIKRLNPGIDAGYVNFSAPFMGHTLFRKTDEKASAEKGFEVLADTNNSLNDFYERNEQSLHE</sequence>
<proteinExistence type="predicted"/>
<dbReference type="AlphaFoldDB" id="A0A9D9I6X4"/>
<reference evidence="1" key="1">
    <citation type="submission" date="2020-10" db="EMBL/GenBank/DDBJ databases">
        <authorList>
            <person name="Gilroy R."/>
        </authorList>
    </citation>
    <scope>NUCLEOTIDE SEQUENCE</scope>
    <source>
        <strain evidence="1">B1-15692</strain>
    </source>
</reference>
<evidence type="ECO:0000313" key="1">
    <source>
        <dbReference type="EMBL" id="MBO8467078.1"/>
    </source>
</evidence>
<name>A0A9D9I6X4_9BACT</name>